<feature type="region of interest" description="Disordered" evidence="1">
    <location>
        <begin position="188"/>
        <end position="232"/>
    </location>
</feature>
<feature type="compositionally biased region" description="Low complexity" evidence="1">
    <location>
        <begin position="1"/>
        <end position="11"/>
    </location>
</feature>
<dbReference type="Proteomes" id="UP001432014">
    <property type="component" value="Chromosome"/>
</dbReference>
<dbReference type="RefSeq" id="WP_329497583.1">
    <property type="nucleotide sequence ID" value="NZ_CP108460.1"/>
</dbReference>
<keyword evidence="2" id="KW-0812">Transmembrane</keyword>
<keyword evidence="2" id="KW-0472">Membrane</keyword>
<feature type="transmembrane region" description="Helical" evidence="2">
    <location>
        <begin position="63"/>
        <end position="86"/>
    </location>
</feature>
<feature type="compositionally biased region" description="Low complexity" evidence="1">
    <location>
        <begin position="188"/>
        <end position="210"/>
    </location>
</feature>
<evidence type="ECO:0000256" key="1">
    <source>
        <dbReference type="SAM" id="MobiDB-lite"/>
    </source>
</evidence>
<protein>
    <submittedName>
        <fullName evidence="3">Uncharacterized protein</fullName>
    </submittedName>
</protein>
<feature type="transmembrane region" description="Helical" evidence="2">
    <location>
        <begin position="33"/>
        <end position="56"/>
    </location>
</feature>
<reference evidence="3 4" key="1">
    <citation type="submission" date="2022-10" db="EMBL/GenBank/DDBJ databases">
        <title>The complete genomes of actinobacterial strains from the NBC collection.</title>
        <authorList>
            <person name="Joergensen T.S."/>
            <person name="Alvarez Arevalo M."/>
            <person name="Sterndorff E.B."/>
            <person name="Faurdal D."/>
            <person name="Vuksanovic O."/>
            <person name="Mourched A.-S."/>
            <person name="Charusanti P."/>
            <person name="Shaw S."/>
            <person name="Blin K."/>
            <person name="Weber T."/>
        </authorList>
    </citation>
    <scope>NUCLEOTIDE SEQUENCE [LARGE SCALE GENOMIC DNA]</scope>
    <source>
        <strain evidence="3 4">NBC_01247</strain>
    </source>
</reference>
<feature type="region of interest" description="Disordered" evidence="1">
    <location>
        <begin position="1"/>
        <end position="24"/>
    </location>
</feature>
<evidence type="ECO:0000313" key="4">
    <source>
        <dbReference type="Proteomes" id="UP001432014"/>
    </source>
</evidence>
<keyword evidence="4" id="KW-1185">Reference proteome</keyword>
<feature type="transmembrane region" description="Helical" evidence="2">
    <location>
        <begin position="98"/>
        <end position="116"/>
    </location>
</feature>
<feature type="compositionally biased region" description="Basic and acidic residues" evidence="1">
    <location>
        <begin position="222"/>
        <end position="232"/>
    </location>
</feature>
<accession>A0ABZ1W8S6</accession>
<dbReference type="EMBL" id="CP108482">
    <property type="protein sequence ID" value="WUS57134.1"/>
    <property type="molecule type" value="Genomic_DNA"/>
</dbReference>
<evidence type="ECO:0000256" key="2">
    <source>
        <dbReference type="SAM" id="Phobius"/>
    </source>
</evidence>
<organism evidence="3 4">
    <name type="scientific">Kitasatospora herbaricolor</name>
    <dbReference type="NCBI Taxonomy" id="68217"/>
    <lineage>
        <taxon>Bacteria</taxon>
        <taxon>Bacillati</taxon>
        <taxon>Actinomycetota</taxon>
        <taxon>Actinomycetes</taxon>
        <taxon>Kitasatosporales</taxon>
        <taxon>Streptomycetaceae</taxon>
        <taxon>Kitasatospora</taxon>
    </lineage>
</organism>
<proteinExistence type="predicted"/>
<gene>
    <name evidence="3" type="ORF">OG469_17445</name>
</gene>
<keyword evidence="2" id="KW-1133">Transmembrane helix</keyword>
<sequence>MAGHYPGQFGPPAGGPAPGGADQRPPGRFGVPGRVLCCLAPLLTVGFLGVVPSLLLAVRRKRVFDVIGAVLFCLVFVVFLVSIPLAGGAKHENTADTTGAVAMVLLWLGAPLHYLAMDRRPLWPAPVLAVPAPYYQPIQPVQPVQSAWYPPPTAPLPGAPLPTTGPPVPAAEADPYALVARYHAPAATPAPAAPAAPVAAEPPAAAPAPARTGDDLQQLGELLRRQSREGRP</sequence>
<evidence type="ECO:0000313" key="3">
    <source>
        <dbReference type="EMBL" id="WUS57134.1"/>
    </source>
</evidence>
<name>A0ABZ1W8S6_9ACTN</name>